<dbReference type="PANTHER" id="PTHR12300">
    <property type="entry name" value="HVA22-LIKE PROTEINS"/>
    <property type="match status" value="1"/>
</dbReference>
<dbReference type="AlphaFoldDB" id="W0TGQ1"/>
<dbReference type="OrthoDB" id="10009287at2759"/>
<dbReference type="InterPro" id="IPR004345">
    <property type="entry name" value="TB2_DP1_HVA22"/>
</dbReference>
<accession>W0TGQ1</accession>
<keyword evidence="5 8" id="KW-1133">Transmembrane helix</keyword>
<comment type="caution">
    <text evidence="8">Lacks conserved residue(s) required for the propagation of feature annotation.</text>
</comment>
<dbReference type="VEuPathDB" id="FungiDB:KLMA_70138"/>
<evidence type="ECO:0000256" key="2">
    <source>
        <dbReference type="ARBA" id="ARBA00008573"/>
    </source>
</evidence>
<comment type="similarity">
    <text evidence="2 8">Belongs to the DP1 family.</text>
</comment>
<comment type="subcellular location">
    <subcellularLocation>
        <location evidence="1 8">Membrane</location>
        <topology evidence="1 8">Multi-pass membrane protein</topology>
    </subcellularLocation>
</comment>
<evidence type="ECO:0000313" key="10">
    <source>
        <dbReference type="Proteomes" id="UP000065495"/>
    </source>
</evidence>
<dbReference type="Proteomes" id="UP000065495">
    <property type="component" value="Chromosome 7"/>
</dbReference>
<feature type="transmembrane region" description="Helical" evidence="8">
    <location>
        <begin position="117"/>
        <end position="140"/>
    </location>
</feature>
<evidence type="ECO:0000256" key="7">
    <source>
        <dbReference type="ARBA" id="ARBA00045873"/>
    </source>
</evidence>
<evidence type="ECO:0000256" key="6">
    <source>
        <dbReference type="ARBA" id="ARBA00023136"/>
    </source>
</evidence>
<organism evidence="9 10">
    <name type="scientific">Kluyveromyces marxianus (strain DMKU3-1042 / BCC 29191 / NBRC 104275)</name>
    <name type="common">Yeast</name>
    <name type="synonym">Candida kefyr</name>
    <dbReference type="NCBI Taxonomy" id="1003335"/>
    <lineage>
        <taxon>Eukaryota</taxon>
        <taxon>Fungi</taxon>
        <taxon>Dikarya</taxon>
        <taxon>Ascomycota</taxon>
        <taxon>Saccharomycotina</taxon>
        <taxon>Saccharomycetes</taxon>
        <taxon>Saccharomycetales</taxon>
        <taxon>Saccharomycetaceae</taxon>
        <taxon>Kluyveromyces</taxon>
    </lineage>
</organism>
<feature type="transmembrane region" description="Helical" evidence="8">
    <location>
        <begin position="91"/>
        <end position="111"/>
    </location>
</feature>
<dbReference type="Pfam" id="PF03134">
    <property type="entry name" value="TB2_DP1_HVA22"/>
    <property type="match status" value="1"/>
</dbReference>
<dbReference type="RefSeq" id="XP_022677752.1">
    <property type="nucleotide sequence ID" value="XM_022821386.1"/>
</dbReference>
<evidence type="ECO:0000256" key="5">
    <source>
        <dbReference type="ARBA" id="ARBA00022989"/>
    </source>
</evidence>
<proteinExistence type="inferred from homology"/>
<dbReference type="GeneID" id="34717896"/>
<evidence type="ECO:0000256" key="1">
    <source>
        <dbReference type="ARBA" id="ARBA00004141"/>
    </source>
</evidence>
<evidence type="ECO:0000313" key="9">
    <source>
        <dbReference type="EMBL" id="BAO41986.2"/>
    </source>
</evidence>
<name>W0TGQ1_KLUMD</name>
<dbReference type="PANTHER" id="PTHR12300:SF161">
    <property type="entry name" value="RECEPTOR EXPRESSION-ENHANCING PROTEIN"/>
    <property type="match status" value="1"/>
</dbReference>
<dbReference type="KEGG" id="kmx:KLMA_70138"/>
<keyword evidence="6 8" id="KW-0472">Membrane</keyword>
<evidence type="ECO:0000256" key="8">
    <source>
        <dbReference type="RuleBase" id="RU362006"/>
    </source>
</evidence>
<reference evidence="9 10" key="1">
    <citation type="journal article" date="2015" name="Biotechnol. Biofuels">
        <title>Genetic basis of the highly efficient yeast Kluyveromyces marxianus: complete genome sequence and transcriptome analyses.</title>
        <authorList>
            <person name="Lertwattanasakul N."/>
            <person name="Kosaka T."/>
            <person name="Hosoyama A."/>
            <person name="Suzuki Y."/>
            <person name="Rodrussamee N."/>
            <person name="Matsutani M."/>
            <person name="Murata M."/>
            <person name="Fujimoto N."/>
            <person name="Suprayogi"/>
            <person name="Tsuchikane K."/>
            <person name="Limtong S."/>
            <person name="Fujita N."/>
            <person name="Yamada M."/>
        </authorList>
    </citation>
    <scope>NUCLEOTIDE SEQUENCE [LARGE SCALE GENOMIC DNA]</scope>
    <source>
        <strain evidence="10">DMKU3-1042 / BCC 29191 / NBRC 104275</strain>
    </source>
</reference>
<dbReference type="EMBL" id="AP012219">
    <property type="protein sequence ID" value="BAO41986.2"/>
    <property type="molecule type" value="Genomic_DNA"/>
</dbReference>
<comment type="function">
    <text evidence="7">Required to generate and maintain the structure of the tubular endoplasmic reticulum network and the vacuole. Induces high curvature in membranes and causes membrane tubule formation. Involved in membrane/vesicle trafficking.</text>
</comment>
<evidence type="ECO:0000256" key="3">
    <source>
        <dbReference type="ARBA" id="ARBA00019184"/>
    </source>
</evidence>
<evidence type="ECO:0000256" key="4">
    <source>
        <dbReference type="ARBA" id="ARBA00022692"/>
    </source>
</evidence>
<protein>
    <recommendedName>
        <fullName evidence="3 8">Protein YOP1</fullName>
    </recommendedName>
</protein>
<sequence>MVDYLKFFKSSLKDVEKNFGNNEVMNTIEKKTKLPKSYIIYGSAALYFLLILINVGGIGEILANFVGFCIPTYYSLKALKTNTTKDDTQLLTYWIVFSFLSVIEFWSKAILAWVPFYWFFKTLFLLYIAIPSLGGAQFVFKRVIEPLSDKYMPLVEGKPENLAKKVEEAANNAANNAKASGFTR</sequence>
<dbReference type="GO" id="GO:0016020">
    <property type="term" value="C:membrane"/>
    <property type="evidence" value="ECO:0007669"/>
    <property type="project" value="UniProtKB-SubCell"/>
</dbReference>
<keyword evidence="4 8" id="KW-0812">Transmembrane</keyword>
<gene>
    <name evidence="9" type="primary">YOP1</name>
    <name evidence="9" type="ORF">KLMA_70138</name>
</gene>